<reference evidence="1 2" key="1">
    <citation type="journal article" date="2014" name="Genome Biol. Evol.">
        <title>Acetic acid bacteria genomes reveal functional traits for adaptation to life in insect guts.</title>
        <authorList>
            <person name="Chouaia B."/>
            <person name="Gaiarsa S."/>
            <person name="Crotti E."/>
            <person name="Comandatore F."/>
            <person name="Degli Esposti M."/>
            <person name="Ricci I."/>
            <person name="Alma A."/>
            <person name="Favia G."/>
            <person name="Bandi C."/>
            <person name="Daffonchio D."/>
        </authorList>
    </citation>
    <scope>NUCLEOTIDE SEQUENCE [LARGE SCALE GENOMIC DNA]</scope>
    <source>
        <strain evidence="2">AM169</strain>
    </source>
</reference>
<evidence type="ECO:0000313" key="2">
    <source>
        <dbReference type="Proteomes" id="UP000027590"/>
    </source>
</evidence>
<gene>
    <name evidence="1" type="ORF">SACS_0577</name>
</gene>
<proteinExistence type="predicted"/>
<comment type="caution">
    <text evidence="1">The sequence shown here is derived from an EMBL/GenBank/DDBJ whole genome shotgun (WGS) entry which is preliminary data.</text>
</comment>
<dbReference type="EMBL" id="CBLY010000004">
    <property type="protein sequence ID" value="CDG33315.1"/>
    <property type="molecule type" value="Genomic_DNA"/>
</dbReference>
<reference evidence="1 2" key="2">
    <citation type="journal article" date="2014" name="PLoS ONE">
        <title>Evolution of mitochondria reconstructed from the energy metabolism of living bacteria.</title>
        <authorList>
            <person name="Degli Esposti M."/>
            <person name="Chouaia B."/>
            <person name="Comandatore F."/>
            <person name="Crotti E."/>
            <person name="Sassera D."/>
            <person name="Lievens P.M."/>
            <person name="Daffonchio D."/>
            <person name="Bandi C."/>
        </authorList>
    </citation>
    <scope>NUCLEOTIDE SEQUENCE [LARGE SCALE GENOMIC DNA]</scope>
    <source>
        <strain evidence="2">AM169</strain>
    </source>
</reference>
<accession>A0A7U7G5A8</accession>
<dbReference type="Proteomes" id="UP000027590">
    <property type="component" value="Unassembled WGS sequence"/>
</dbReference>
<organism evidence="1 2">
    <name type="scientific">Parasaccharibacter apium</name>
    <dbReference type="NCBI Taxonomy" id="1510841"/>
    <lineage>
        <taxon>Bacteria</taxon>
        <taxon>Pseudomonadati</taxon>
        <taxon>Pseudomonadota</taxon>
        <taxon>Alphaproteobacteria</taxon>
        <taxon>Acetobacterales</taxon>
        <taxon>Acetobacteraceae</taxon>
        <taxon>Parasaccharibacter</taxon>
    </lineage>
</organism>
<evidence type="ECO:0000313" key="1">
    <source>
        <dbReference type="EMBL" id="CDG33315.1"/>
    </source>
</evidence>
<protein>
    <submittedName>
        <fullName evidence="1">Uncharacterized protein</fullName>
    </submittedName>
</protein>
<name>A0A7U7G5A8_9PROT</name>
<dbReference type="AlphaFoldDB" id="A0A7U7G5A8"/>
<sequence>MSLPVAARQRLLSAGGCHLLVSLLEGRSGSFFARMVD</sequence>